<evidence type="ECO:0008006" key="5">
    <source>
        <dbReference type="Google" id="ProtNLM"/>
    </source>
</evidence>
<dbReference type="EMBL" id="AP024597">
    <property type="protein sequence ID" value="BCU69928.1"/>
    <property type="molecule type" value="Genomic_DNA"/>
</dbReference>
<feature type="region of interest" description="Disordered" evidence="1">
    <location>
        <begin position="119"/>
        <end position="153"/>
    </location>
</feature>
<keyword evidence="2" id="KW-0472">Membrane</keyword>
<evidence type="ECO:0000313" key="4">
    <source>
        <dbReference type="Proteomes" id="UP000825123"/>
    </source>
</evidence>
<dbReference type="AlphaFoldDB" id="A0A8D5ZEX5"/>
<organism evidence="3 4">
    <name type="scientific">Stygiolobus caldivivus</name>
    <dbReference type="NCBI Taxonomy" id="2824673"/>
    <lineage>
        <taxon>Archaea</taxon>
        <taxon>Thermoproteota</taxon>
        <taxon>Thermoprotei</taxon>
        <taxon>Sulfolobales</taxon>
        <taxon>Sulfolobaceae</taxon>
        <taxon>Stygiolobus</taxon>
    </lineage>
</organism>
<feature type="transmembrane region" description="Helical" evidence="2">
    <location>
        <begin position="69"/>
        <end position="88"/>
    </location>
</feature>
<proteinExistence type="predicted"/>
<dbReference type="SUPFAM" id="SSF49899">
    <property type="entry name" value="Concanavalin A-like lectins/glucanases"/>
    <property type="match status" value="1"/>
</dbReference>
<dbReference type="KEGG" id="csty:KN1_12250"/>
<dbReference type="Gene3D" id="2.60.120.200">
    <property type="match status" value="1"/>
</dbReference>
<keyword evidence="2" id="KW-0812">Transmembrane</keyword>
<sequence length="431" mass="46995">MFNITLSELLLDMVKICPRCGTPNNDFSPMCVRCGYQFPPPTGYNPPPYVPPAGYTPPPFGKKKKSTPIVAVVVLVILVLAIGGYLYYKGVFTPARAPVAPSTVVSTYTSIMTTTVQPTTSTTTVQPTQTSTTVQPTTSTTTTVQPTPTSTSPPVTLEDLNCAVSFNGKDQYFIAPIFTTILNGKNTSLGMFSYIAMKYHEETIAVRAYLTPNTSGVLIGLSANTLPPSSPHYGWASLVYMSHGELIMAEYSYAKYQLFKVGVGSPVNGQVTYGMNVSITSPGFYWVVLEEWTNNNSTYFAGYINGQLIAELYAQAANASTLFGCSPPYNTRCPIEFSLIGTGYTEFWPMTNDQFPSWCPFNGSINSIVVYPYVLNHSQIAQLSNNTAPGGYFALFTASSKWYNQATGTWQAYNNPQLELTGRGDSHLITE</sequence>
<protein>
    <recommendedName>
        <fullName evidence="5">Zinc-ribbon domain-containing protein</fullName>
    </recommendedName>
</protein>
<keyword evidence="2" id="KW-1133">Transmembrane helix</keyword>
<evidence type="ECO:0000256" key="1">
    <source>
        <dbReference type="SAM" id="MobiDB-lite"/>
    </source>
</evidence>
<evidence type="ECO:0000256" key="2">
    <source>
        <dbReference type="SAM" id="Phobius"/>
    </source>
</evidence>
<name>A0A8D5ZEX5_9CREN</name>
<dbReference type="InterPro" id="IPR013320">
    <property type="entry name" value="ConA-like_dom_sf"/>
</dbReference>
<reference evidence="3 4" key="1">
    <citation type="submission" date="2021-04" db="EMBL/GenBank/DDBJ databases">
        <title>Complete genome sequence of Stygiolobus sp. KN-1.</title>
        <authorList>
            <person name="Nakamura K."/>
            <person name="Sakai H."/>
            <person name="Kurosawa N."/>
        </authorList>
    </citation>
    <scope>NUCLEOTIDE SEQUENCE [LARGE SCALE GENOMIC DNA]</scope>
    <source>
        <strain evidence="3 4">KN-1</strain>
    </source>
</reference>
<keyword evidence="4" id="KW-1185">Reference proteome</keyword>
<dbReference type="Proteomes" id="UP000825123">
    <property type="component" value="Chromosome"/>
</dbReference>
<accession>A0A8D5ZEX5</accession>
<evidence type="ECO:0000313" key="3">
    <source>
        <dbReference type="EMBL" id="BCU69928.1"/>
    </source>
</evidence>
<gene>
    <name evidence="3" type="ORF">KN1_12250</name>
</gene>